<evidence type="ECO:0000313" key="7">
    <source>
        <dbReference type="Proteomes" id="UP000199155"/>
    </source>
</evidence>
<dbReference type="InterPro" id="IPR009057">
    <property type="entry name" value="Homeodomain-like_sf"/>
</dbReference>
<dbReference type="GO" id="GO:0003700">
    <property type="term" value="F:DNA-binding transcription factor activity"/>
    <property type="evidence" value="ECO:0007669"/>
    <property type="project" value="InterPro"/>
</dbReference>
<dbReference type="CDD" id="cd05013">
    <property type="entry name" value="SIS_RpiR"/>
    <property type="match status" value="1"/>
</dbReference>
<dbReference type="RefSeq" id="WP_245769145.1">
    <property type="nucleotide sequence ID" value="NZ_FNFF01000001.1"/>
</dbReference>
<feature type="domain" description="HTH rpiR-type" evidence="4">
    <location>
        <begin position="9"/>
        <end position="85"/>
    </location>
</feature>
<dbReference type="GO" id="GO:0003677">
    <property type="term" value="F:DNA binding"/>
    <property type="evidence" value="ECO:0007669"/>
    <property type="project" value="UniProtKB-KW"/>
</dbReference>
<name>A0A1G8UXQ1_9ACTN</name>
<dbReference type="Gene3D" id="1.10.10.10">
    <property type="entry name" value="Winged helix-like DNA-binding domain superfamily/Winged helix DNA-binding domain"/>
    <property type="match status" value="1"/>
</dbReference>
<dbReference type="SUPFAM" id="SSF46689">
    <property type="entry name" value="Homeodomain-like"/>
    <property type="match status" value="1"/>
</dbReference>
<reference evidence="6 7" key="1">
    <citation type="submission" date="2016-10" db="EMBL/GenBank/DDBJ databases">
        <authorList>
            <person name="de Groot N.N."/>
        </authorList>
    </citation>
    <scope>NUCLEOTIDE SEQUENCE [LARGE SCALE GENOMIC DNA]</scope>
    <source>
        <strain evidence="6 7">CGMCC 4.5727</strain>
    </source>
</reference>
<dbReference type="Pfam" id="PF01418">
    <property type="entry name" value="HTH_6"/>
    <property type="match status" value="1"/>
</dbReference>
<dbReference type="InterPro" id="IPR046348">
    <property type="entry name" value="SIS_dom_sf"/>
</dbReference>
<dbReference type="EMBL" id="FNFF01000001">
    <property type="protein sequence ID" value="SDJ58583.1"/>
    <property type="molecule type" value="Genomic_DNA"/>
</dbReference>
<evidence type="ECO:0000256" key="3">
    <source>
        <dbReference type="ARBA" id="ARBA00023163"/>
    </source>
</evidence>
<evidence type="ECO:0000313" key="6">
    <source>
        <dbReference type="EMBL" id="SDJ58583.1"/>
    </source>
</evidence>
<keyword evidence="1" id="KW-0805">Transcription regulation</keyword>
<dbReference type="Pfam" id="PF01380">
    <property type="entry name" value="SIS"/>
    <property type="match status" value="1"/>
</dbReference>
<gene>
    <name evidence="6" type="ORF">SAMN05421806_1011129</name>
</gene>
<keyword evidence="7" id="KW-1185">Reference proteome</keyword>
<dbReference type="PANTHER" id="PTHR30514">
    <property type="entry name" value="GLUCOKINASE"/>
    <property type="match status" value="1"/>
</dbReference>
<organism evidence="6 7">
    <name type="scientific">Streptomyces indicus</name>
    <dbReference type="NCBI Taxonomy" id="417292"/>
    <lineage>
        <taxon>Bacteria</taxon>
        <taxon>Bacillati</taxon>
        <taxon>Actinomycetota</taxon>
        <taxon>Actinomycetes</taxon>
        <taxon>Kitasatosporales</taxon>
        <taxon>Streptomycetaceae</taxon>
        <taxon>Streptomyces</taxon>
    </lineage>
</organism>
<dbReference type="STRING" id="417292.SAMN05421806_1011129"/>
<dbReference type="InterPro" id="IPR047640">
    <property type="entry name" value="RpiR-like"/>
</dbReference>
<sequence length="297" mass="31565">MTKDPVAAATVAEAIRRGLGECSPAERKVARALLAAYPAAGLETVAKVAERAGVSAPTVIRFVNRLGYRGFPEFQQALRDELDQRDASPLALYATTGFASRGDSPADELLASSARSHAAALDATFSALPPADLQRAVDLLADPKRRVLLTGGRFSGLHARYLGLHLLQVRDDVSLLAEGQVERTAELARAGRRDVLTVFDFRRYEPELLALATLVTERGGKVVLFTDSWLSPISAVADVVLPSHVGTAATPYDTLVPVLAVAETVVTGVLQALGDSAETHLRRSEETSRALYPGSGA</sequence>
<evidence type="ECO:0000256" key="1">
    <source>
        <dbReference type="ARBA" id="ARBA00023015"/>
    </source>
</evidence>
<keyword evidence="3" id="KW-0804">Transcription</keyword>
<dbReference type="GO" id="GO:1901135">
    <property type="term" value="P:carbohydrate derivative metabolic process"/>
    <property type="evidence" value="ECO:0007669"/>
    <property type="project" value="InterPro"/>
</dbReference>
<dbReference type="Proteomes" id="UP000199155">
    <property type="component" value="Unassembled WGS sequence"/>
</dbReference>
<evidence type="ECO:0000256" key="2">
    <source>
        <dbReference type="ARBA" id="ARBA00023125"/>
    </source>
</evidence>
<dbReference type="InterPro" id="IPR001347">
    <property type="entry name" value="SIS_dom"/>
</dbReference>
<dbReference type="GO" id="GO:0097367">
    <property type="term" value="F:carbohydrate derivative binding"/>
    <property type="evidence" value="ECO:0007669"/>
    <property type="project" value="InterPro"/>
</dbReference>
<proteinExistence type="predicted"/>
<dbReference type="PROSITE" id="PS51071">
    <property type="entry name" value="HTH_RPIR"/>
    <property type="match status" value="1"/>
</dbReference>
<evidence type="ECO:0000259" key="4">
    <source>
        <dbReference type="PROSITE" id="PS51071"/>
    </source>
</evidence>
<accession>A0A1G8UXQ1</accession>
<dbReference type="InterPro" id="IPR036388">
    <property type="entry name" value="WH-like_DNA-bd_sf"/>
</dbReference>
<dbReference type="InterPro" id="IPR035472">
    <property type="entry name" value="RpiR-like_SIS"/>
</dbReference>
<dbReference type="AlphaFoldDB" id="A0A1G8UXQ1"/>
<protein>
    <submittedName>
        <fullName evidence="6">DNA-binding transcriptional regulator, MurR/RpiR family, contains HTH and SIS domains</fullName>
    </submittedName>
</protein>
<keyword evidence="2 6" id="KW-0238">DNA-binding</keyword>
<dbReference type="InterPro" id="IPR000281">
    <property type="entry name" value="HTH_RpiR"/>
</dbReference>
<dbReference type="PANTHER" id="PTHR30514:SF18">
    <property type="entry name" value="RPIR-FAMILY TRANSCRIPTIONAL REGULATOR"/>
    <property type="match status" value="1"/>
</dbReference>
<feature type="domain" description="SIS" evidence="5">
    <location>
        <begin position="136"/>
        <end position="275"/>
    </location>
</feature>
<evidence type="ECO:0000259" key="5">
    <source>
        <dbReference type="PROSITE" id="PS51464"/>
    </source>
</evidence>
<dbReference type="Gene3D" id="3.40.50.10490">
    <property type="entry name" value="Glucose-6-phosphate isomerase like protein, domain 1"/>
    <property type="match status" value="1"/>
</dbReference>
<dbReference type="PROSITE" id="PS51464">
    <property type="entry name" value="SIS"/>
    <property type="match status" value="1"/>
</dbReference>
<dbReference type="SUPFAM" id="SSF53697">
    <property type="entry name" value="SIS domain"/>
    <property type="match status" value="1"/>
</dbReference>